<dbReference type="Gene3D" id="1.10.1040.10">
    <property type="entry name" value="N-(1-d-carboxylethyl)-l-norvaline Dehydrogenase, domain 2"/>
    <property type="match status" value="1"/>
</dbReference>
<dbReference type="GO" id="GO:0016616">
    <property type="term" value="F:oxidoreductase activity, acting on the CH-OH group of donors, NAD or NADP as acceptor"/>
    <property type="evidence" value="ECO:0007669"/>
    <property type="project" value="InterPro"/>
</dbReference>
<proteinExistence type="inferred from homology"/>
<dbReference type="Gene3D" id="3.40.50.720">
    <property type="entry name" value="NAD(P)-binding Rossmann-like Domain"/>
    <property type="match status" value="1"/>
</dbReference>
<dbReference type="Pfam" id="PF02737">
    <property type="entry name" value="3HCDH_N"/>
    <property type="match status" value="1"/>
</dbReference>
<evidence type="ECO:0000256" key="3">
    <source>
        <dbReference type="ARBA" id="ARBA00023002"/>
    </source>
</evidence>
<keyword evidence="7" id="KW-1185">Reference proteome</keyword>
<dbReference type="InterPro" id="IPR006176">
    <property type="entry name" value="3-OHacyl-CoA_DH_NAD-bd"/>
</dbReference>
<dbReference type="RefSeq" id="WP_204018807.1">
    <property type="nucleotide sequence ID" value="NZ_BOOG01000074.1"/>
</dbReference>
<dbReference type="InterPro" id="IPR008927">
    <property type="entry name" value="6-PGluconate_DH-like_C_sf"/>
</dbReference>
<comment type="similarity">
    <text evidence="2">Belongs to the 3-hydroxyacyl-CoA dehydrogenase family.</text>
</comment>
<evidence type="ECO:0000313" key="6">
    <source>
        <dbReference type="EMBL" id="GIH73171.1"/>
    </source>
</evidence>
<dbReference type="PANTHER" id="PTHR48075:SF5">
    <property type="entry name" value="3-HYDROXYBUTYRYL-COA DEHYDROGENASE"/>
    <property type="match status" value="1"/>
</dbReference>
<dbReference type="PANTHER" id="PTHR48075">
    <property type="entry name" value="3-HYDROXYACYL-COA DEHYDROGENASE FAMILY PROTEIN"/>
    <property type="match status" value="1"/>
</dbReference>
<dbReference type="InterPro" id="IPR036291">
    <property type="entry name" value="NAD(P)-bd_dom_sf"/>
</dbReference>
<feature type="domain" description="3-hydroxyacyl-CoA dehydrogenase C-terminal" evidence="4">
    <location>
        <begin position="205"/>
        <end position="276"/>
    </location>
</feature>
<dbReference type="EMBL" id="BOOG01000074">
    <property type="protein sequence ID" value="GIH73171.1"/>
    <property type="molecule type" value="Genomic_DNA"/>
</dbReference>
<accession>A0A8J3W2U4</accession>
<dbReference type="InterPro" id="IPR013328">
    <property type="entry name" value="6PGD_dom2"/>
</dbReference>
<dbReference type="Proteomes" id="UP000610966">
    <property type="component" value="Unassembled WGS sequence"/>
</dbReference>
<reference evidence="6" key="1">
    <citation type="submission" date="2021-01" db="EMBL/GenBank/DDBJ databases">
        <title>Whole genome shotgun sequence of Sphaerimonospora thailandensis NBRC 107569.</title>
        <authorList>
            <person name="Komaki H."/>
            <person name="Tamura T."/>
        </authorList>
    </citation>
    <scope>NUCLEOTIDE SEQUENCE</scope>
    <source>
        <strain evidence="6">NBRC 107569</strain>
    </source>
</reference>
<protein>
    <submittedName>
        <fullName evidence="6">Hydroxyacyl-CoA dehydrogenase</fullName>
    </submittedName>
</protein>
<gene>
    <name evidence="6" type="ORF">Mth01_54240</name>
</gene>
<comment type="pathway">
    <text evidence="1">Lipid metabolism; butanoate metabolism.</text>
</comment>
<evidence type="ECO:0000259" key="4">
    <source>
        <dbReference type="Pfam" id="PF00725"/>
    </source>
</evidence>
<feature type="domain" description="3-hydroxyacyl-CoA dehydrogenase NAD binding" evidence="5">
    <location>
        <begin position="26"/>
        <end position="200"/>
    </location>
</feature>
<evidence type="ECO:0000259" key="5">
    <source>
        <dbReference type="Pfam" id="PF02737"/>
    </source>
</evidence>
<evidence type="ECO:0000313" key="7">
    <source>
        <dbReference type="Proteomes" id="UP000610966"/>
    </source>
</evidence>
<keyword evidence="3" id="KW-0560">Oxidoreductase</keyword>
<dbReference type="InterPro" id="IPR006108">
    <property type="entry name" value="3HC_DH_C"/>
</dbReference>
<dbReference type="Pfam" id="PF00725">
    <property type="entry name" value="3HCDH"/>
    <property type="match status" value="1"/>
</dbReference>
<dbReference type="GO" id="GO:0070403">
    <property type="term" value="F:NAD+ binding"/>
    <property type="evidence" value="ECO:0007669"/>
    <property type="project" value="InterPro"/>
</dbReference>
<evidence type="ECO:0000256" key="1">
    <source>
        <dbReference type="ARBA" id="ARBA00005086"/>
    </source>
</evidence>
<comment type="caution">
    <text evidence="6">The sequence shown here is derived from an EMBL/GenBank/DDBJ whole genome shotgun (WGS) entry which is preliminary data.</text>
</comment>
<name>A0A8J3W2U4_9ACTN</name>
<organism evidence="6 7">
    <name type="scientific">Sphaerimonospora thailandensis</name>
    <dbReference type="NCBI Taxonomy" id="795644"/>
    <lineage>
        <taxon>Bacteria</taxon>
        <taxon>Bacillati</taxon>
        <taxon>Actinomycetota</taxon>
        <taxon>Actinomycetes</taxon>
        <taxon>Streptosporangiales</taxon>
        <taxon>Streptosporangiaceae</taxon>
        <taxon>Sphaerimonospora</taxon>
    </lineage>
</organism>
<dbReference type="GO" id="GO:0006631">
    <property type="term" value="P:fatty acid metabolic process"/>
    <property type="evidence" value="ECO:0007669"/>
    <property type="project" value="InterPro"/>
</dbReference>
<dbReference type="SUPFAM" id="SSF48179">
    <property type="entry name" value="6-phosphogluconate dehydrogenase C-terminal domain-like"/>
    <property type="match status" value="1"/>
</dbReference>
<dbReference type="AlphaFoldDB" id="A0A8J3W2U4"/>
<evidence type="ECO:0000256" key="2">
    <source>
        <dbReference type="ARBA" id="ARBA00009463"/>
    </source>
</evidence>
<dbReference type="SUPFAM" id="SSF51735">
    <property type="entry name" value="NAD(P)-binding Rossmann-fold domains"/>
    <property type="match status" value="1"/>
</dbReference>
<sequence length="335" mass="35636">MSPSELSPSELSPSERVPSPVEVARVASLGGGVIGQSWTALFLAAGKTVTLFDPDPAAEGRVRRAVETAWPALIELGLTTRAEPEGELLVCADARTAVADAQFVQESVPERIELKHRLYAEIEPALAEDAIVASSASGLTLTELQAGWERPDRLVLGHPFNPPHLIPLVEVMGNEQTGDGVVDRARDFYESVGKVTIEVKREVPGHVANRLQAALWREVIHLVNEGVASVDDIDTAISSGPGLRWAAWGPTTLFHLGAGEGGIAAFCERYADSFNRWWDDLGHPHLDEATAARLADGLAATRSGDLDALAAQRDAMIVSAILAAGRVKGAMPSQA</sequence>